<dbReference type="FunFam" id="3.30.1330.30:FF:000008">
    <property type="entry name" value="Protein pelota homolog"/>
    <property type="match status" value="1"/>
</dbReference>
<keyword evidence="9" id="KW-1185">Reference proteome</keyword>
<dbReference type="GO" id="GO:0070966">
    <property type="term" value="P:nuclear-transcribed mRNA catabolic process, no-go decay"/>
    <property type="evidence" value="ECO:0007669"/>
    <property type="project" value="InterPro"/>
</dbReference>
<dbReference type="InterPro" id="IPR005141">
    <property type="entry name" value="eRF1_2"/>
</dbReference>
<dbReference type="SUPFAM" id="SSF53137">
    <property type="entry name" value="Translational machinery components"/>
    <property type="match status" value="1"/>
</dbReference>
<dbReference type="Gene3D" id="3.30.1330.30">
    <property type="match status" value="1"/>
</dbReference>
<dbReference type="GO" id="GO:0070651">
    <property type="term" value="P:nonfunctional rRNA decay"/>
    <property type="evidence" value="ECO:0007669"/>
    <property type="project" value="TreeGrafter"/>
</dbReference>
<dbReference type="InterPro" id="IPR038069">
    <property type="entry name" value="Pelota/DOM34_N"/>
</dbReference>
<proteinExistence type="inferred from homology"/>
<comment type="subcellular location">
    <subcellularLocation>
        <location evidence="2 6">Cytoplasm</location>
    </subcellularLocation>
</comment>
<evidence type="ECO:0000313" key="9">
    <source>
        <dbReference type="Proteomes" id="UP001152320"/>
    </source>
</evidence>
<dbReference type="Gene3D" id="3.30.420.60">
    <property type="entry name" value="eRF1 domain 2"/>
    <property type="match status" value="1"/>
</dbReference>
<dbReference type="SMART" id="SM01194">
    <property type="entry name" value="eRF1_1"/>
    <property type="match status" value="1"/>
</dbReference>
<dbReference type="GO" id="GO:0070481">
    <property type="term" value="P:nuclear-transcribed mRNA catabolic process, non-stop decay"/>
    <property type="evidence" value="ECO:0007669"/>
    <property type="project" value="InterPro"/>
</dbReference>
<dbReference type="Pfam" id="PF26356">
    <property type="entry name" value="Pelota_N"/>
    <property type="match status" value="1"/>
</dbReference>
<name>A0A9Q1CDR0_HOLLE</name>
<dbReference type="Pfam" id="PF03465">
    <property type="entry name" value="eRF1_3"/>
    <property type="match status" value="1"/>
</dbReference>
<dbReference type="PANTHER" id="PTHR10853:SF0">
    <property type="entry name" value="PROTEIN PELOTA HOMOLOG"/>
    <property type="match status" value="1"/>
</dbReference>
<dbReference type="Proteomes" id="UP001152320">
    <property type="component" value="Chromosome 4"/>
</dbReference>
<dbReference type="InterPro" id="IPR005140">
    <property type="entry name" value="eRF1_Pelota-like_N"/>
</dbReference>
<evidence type="ECO:0000256" key="4">
    <source>
        <dbReference type="ARBA" id="ARBA00022490"/>
    </source>
</evidence>
<comment type="function">
    <text evidence="6">Component of the Pelota-HBS1L complex, a complex that recognizes stalled ribosomes and triggers the No-Go Decay (NGD) pathway. In the Pelota-HBS1L complex, pelo recognizes ribosomes stalled at the 3' end of an mRNA and engages stalled ribosomes by destabilizing mRNA in the mRNA channel.</text>
</comment>
<sequence>MKLVHRNLEKDGSGQIGLIPEEPEDMWHAYNLIAVGDSLRSTTVRKVTMESSTGSSTSNRVRTTLTISVEDLDFDVQACVLRVKGRNIVENQFVKMGAYHTLDLELNRKFTLAKKVWDVVALDRIDLACDVTQTADVAAVVLQEGLAHVCLVTPSMTLVRTKVEHTIPRKRKGLCAQHDKGLIKFYDAVMQGILRHIKFDVVKCIIIASPGFVKDQFYEYLFQQAAKQDNKVLLENKSKFILVHSSSGHKHVLKEILADPALQTKLADTKASGEVRALEMFYTMLQTEPDRAFYGLKCVEAANEALAIETLLISDALFRSKDIATRKRYVALVESVRENGGDVKLFSSLHVSGEQLNQLTGVCAILRFPMPDIEDDDDDDSSSDEG</sequence>
<dbReference type="GO" id="GO:0005737">
    <property type="term" value="C:cytoplasm"/>
    <property type="evidence" value="ECO:0007669"/>
    <property type="project" value="UniProtKB-SubCell"/>
</dbReference>
<comment type="similarity">
    <text evidence="3 6">Belongs to the eukaryotic release factor 1 family. Pelota subfamily.</text>
</comment>
<evidence type="ECO:0000256" key="2">
    <source>
        <dbReference type="ARBA" id="ARBA00004496"/>
    </source>
</evidence>
<dbReference type="InterPro" id="IPR058547">
    <property type="entry name" value="Pelota_N"/>
</dbReference>
<comment type="cofactor">
    <cofactor evidence="1 6">
        <name>a divalent metal cation</name>
        <dbReference type="ChEBI" id="CHEBI:60240"/>
    </cofactor>
</comment>
<dbReference type="SUPFAM" id="SSF55315">
    <property type="entry name" value="L30e-like"/>
    <property type="match status" value="1"/>
</dbReference>
<feature type="domain" description="eRF1/Pelota-like N-terminal" evidence="7">
    <location>
        <begin position="1"/>
        <end position="130"/>
    </location>
</feature>
<dbReference type="FunFam" id="2.30.30.870:FF:000001">
    <property type="entry name" value="Protein pelota homolog"/>
    <property type="match status" value="1"/>
</dbReference>
<dbReference type="InterPro" id="IPR005142">
    <property type="entry name" value="eRF1_3"/>
</dbReference>
<dbReference type="SUPFAM" id="SSF159065">
    <property type="entry name" value="Dom34/Pelota N-terminal domain-like"/>
    <property type="match status" value="1"/>
</dbReference>
<dbReference type="InterPro" id="IPR042226">
    <property type="entry name" value="eFR1_2_sf"/>
</dbReference>
<evidence type="ECO:0000313" key="8">
    <source>
        <dbReference type="EMBL" id="KAJ8042649.1"/>
    </source>
</evidence>
<dbReference type="PANTHER" id="PTHR10853">
    <property type="entry name" value="PELOTA"/>
    <property type="match status" value="1"/>
</dbReference>
<protein>
    <recommendedName>
        <fullName evidence="6">Protein pelota homolog</fullName>
    </recommendedName>
</protein>
<dbReference type="GO" id="GO:0046872">
    <property type="term" value="F:metal ion binding"/>
    <property type="evidence" value="ECO:0007669"/>
    <property type="project" value="UniProtKB-KW"/>
</dbReference>
<gene>
    <name evidence="8" type="ORF">HOLleu_09462</name>
</gene>
<evidence type="ECO:0000256" key="3">
    <source>
        <dbReference type="ARBA" id="ARBA00009504"/>
    </source>
</evidence>
<evidence type="ECO:0000256" key="6">
    <source>
        <dbReference type="RuleBase" id="RU362019"/>
    </source>
</evidence>
<dbReference type="Pfam" id="PF03464">
    <property type="entry name" value="eRF1_2"/>
    <property type="match status" value="1"/>
</dbReference>
<keyword evidence="4 6" id="KW-0963">Cytoplasm</keyword>
<keyword evidence="5 6" id="KW-0479">Metal-binding</keyword>
<dbReference type="InterPro" id="IPR004405">
    <property type="entry name" value="TF_pelota"/>
</dbReference>
<accession>A0A9Q1CDR0</accession>
<dbReference type="GO" id="GO:0032790">
    <property type="term" value="P:ribosome disassembly"/>
    <property type="evidence" value="ECO:0007669"/>
    <property type="project" value="TreeGrafter"/>
</dbReference>
<evidence type="ECO:0000256" key="1">
    <source>
        <dbReference type="ARBA" id="ARBA00001968"/>
    </source>
</evidence>
<dbReference type="EMBL" id="JAIZAY010000004">
    <property type="protein sequence ID" value="KAJ8042649.1"/>
    <property type="molecule type" value="Genomic_DNA"/>
</dbReference>
<organism evidence="8 9">
    <name type="scientific">Holothuria leucospilota</name>
    <name type="common">Black long sea cucumber</name>
    <name type="synonym">Mertensiothuria leucospilota</name>
    <dbReference type="NCBI Taxonomy" id="206669"/>
    <lineage>
        <taxon>Eukaryota</taxon>
        <taxon>Metazoa</taxon>
        <taxon>Echinodermata</taxon>
        <taxon>Eleutherozoa</taxon>
        <taxon>Echinozoa</taxon>
        <taxon>Holothuroidea</taxon>
        <taxon>Aspidochirotacea</taxon>
        <taxon>Aspidochirotida</taxon>
        <taxon>Holothuriidae</taxon>
        <taxon>Holothuria</taxon>
    </lineage>
</organism>
<evidence type="ECO:0000256" key="5">
    <source>
        <dbReference type="ARBA" id="ARBA00022723"/>
    </source>
</evidence>
<dbReference type="InterPro" id="IPR029064">
    <property type="entry name" value="Ribosomal_eL30-like_sf"/>
</dbReference>
<dbReference type="NCBIfam" id="TIGR00111">
    <property type="entry name" value="pelota"/>
    <property type="match status" value="1"/>
</dbReference>
<dbReference type="FunFam" id="3.30.420.60:FF:000002">
    <property type="entry name" value="Protein pelota homolog"/>
    <property type="match status" value="1"/>
</dbReference>
<comment type="caution">
    <text evidence="8">The sequence shown here is derived from an EMBL/GenBank/DDBJ whole genome shotgun (WGS) entry which is preliminary data.</text>
</comment>
<evidence type="ECO:0000259" key="7">
    <source>
        <dbReference type="SMART" id="SM01194"/>
    </source>
</evidence>
<dbReference type="OrthoDB" id="10249111at2759"/>
<dbReference type="GO" id="GO:0071025">
    <property type="term" value="P:RNA surveillance"/>
    <property type="evidence" value="ECO:0007669"/>
    <property type="project" value="InterPro"/>
</dbReference>
<dbReference type="Gene3D" id="2.30.30.870">
    <property type="entry name" value="Pelota, domain A"/>
    <property type="match status" value="1"/>
</dbReference>
<dbReference type="AlphaFoldDB" id="A0A9Q1CDR0"/>
<reference evidence="8" key="1">
    <citation type="submission" date="2021-10" db="EMBL/GenBank/DDBJ databases">
        <title>Tropical sea cucumber genome reveals ecological adaptation and Cuvierian tubules defense mechanism.</title>
        <authorList>
            <person name="Chen T."/>
        </authorList>
    </citation>
    <scope>NUCLEOTIDE SEQUENCE</scope>
    <source>
        <strain evidence="8">Nanhai2018</strain>
        <tissue evidence="8">Muscle</tissue>
    </source>
</reference>